<dbReference type="GO" id="GO:0008782">
    <property type="term" value="F:adenosylhomocysteine nucleosidase activity"/>
    <property type="evidence" value="ECO:0007669"/>
    <property type="project" value="TreeGrafter"/>
</dbReference>
<dbReference type="Pfam" id="PF01048">
    <property type="entry name" value="PNP_UDP_1"/>
    <property type="match status" value="1"/>
</dbReference>
<evidence type="ECO:0000313" key="3">
    <source>
        <dbReference type="Proteomes" id="UP000588369"/>
    </source>
</evidence>
<proteinExistence type="predicted"/>
<dbReference type="GO" id="GO:0008930">
    <property type="term" value="F:methylthioadenosine nucleosidase activity"/>
    <property type="evidence" value="ECO:0007669"/>
    <property type="project" value="TreeGrafter"/>
</dbReference>
<dbReference type="InterPro" id="IPR035994">
    <property type="entry name" value="Nucleoside_phosphorylase_sf"/>
</dbReference>
<reference evidence="2 3" key="1">
    <citation type="submission" date="2020-04" db="EMBL/GenBank/DDBJ databases">
        <authorList>
            <person name="Hitch T.C.A."/>
            <person name="Wylensek D."/>
            <person name="Clavel T."/>
        </authorList>
    </citation>
    <scope>NUCLEOTIDE SEQUENCE [LARGE SCALE GENOMIC DNA]</scope>
    <source>
        <strain evidence="2 3">BSM-130-P53-3C</strain>
    </source>
</reference>
<dbReference type="Gene3D" id="3.40.50.1580">
    <property type="entry name" value="Nucleoside phosphorylase domain"/>
    <property type="match status" value="1"/>
</dbReference>
<dbReference type="CDD" id="cd09008">
    <property type="entry name" value="MTAN"/>
    <property type="match status" value="1"/>
</dbReference>
<dbReference type="GO" id="GO:0019284">
    <property type="term" value="P:L-methionine salvage from S-adenosylmethionine"/>
    <property type="evidence" value="ECO:0007669"/>
    <property type="project" value="TreeGrafter"/>
</dbReference>
<dbReference type="SUPFAM" id="SSF53167">
    <property type="entry name" value="Purine and uridine phosphorylases"/>
    <property type="match status" value="1"/>
</dbReference>
<evidence type="ECO:0000259" key="1">
    <source>
        <dbReference type="Pfam" id="PF01048"/>
    </source>
</evidence>
<sequence length="273" mass="29318">MSQPCPTIKSMETHHRIAVLCALPLEAEPIVDALQGAERSRRYGTDLVTGQLGDVPVVVCVGGMGKVAAGAAAQMLICEYHPETLIFSGIAGSLNPLLEIGDIVIGRSLVYLETNNDIIAECDPFLHTYASDARLSALACQVLDEQGYRRAPSLAQMDDTAAATTATDNDPNRRYTLGTIATSDQFNTDPDVLEHTRRVWHGDCEEMEGAAAAHVCAKNRVPFLAVRAMSNRCGEAYEDLNRHQSDMTLAAQNAGAAVRAVLSALHVAQIHHA</sequence>
<feature type="domain" description="Nucleoside phosphorylase" evidence="1">
    <location>
        <begin position="16"/>
        <end position="262"/>
    </location>
</feature>
<dbReference type="Proteomes" id="UP000588369">
    <property type="component" value="Unassembled WGS sequence"/>
</dbReference>
<comment type="caution">
    <text evidence="2">The sequence shown here is derived from an EMBL/GenBank/DDBJ whole genome shotgun (WGS) entry which is preliminary data.</text>
</comment>
<gene>
    <name evidence="2" type="ORF">HF844_07020</name>
</gene>
<organism evidence="2 3">
    <name type="scientific">Bifidobacterium thermophilum</name>
    <dbReference type="NCBI Taxonomy" id="33905"/>
    <lineage>
        <taxon>Bacteria</taxon>
        <taxon>Bacillati</taxon>
        <taxon>Actinomycetota</taxon>
        <taxon>Actinomycetes</taxon>
        <taxon>Bifidobacteriales</taxon>
        <taxon>Bifidobacteriaceae</taxon>
        <taxon>Bifidobacterium</taxon>
    </lineage>
</organism>
<dbReference type="PANTHER" id="PTHR46832:SF1">
    <property type="entry name" value="5'-METHYLTHIOADENOSINE_S-ADENOSYLHOMOCYSTEINE NUCLEOSIDASE"/>
    <property type="match status" value="1"/>
</dbReference>
<dbReference type="InterPro" id="IPR000845">
    <property type="entry name" value="Nucleoside_phosphorylase_d"/>
</dbReference>
<dbReference type="GO" id="GO:0005829">
    <property type="term" value="C:cytosol"/>
    <property type="evidence" value="ECO:0007669"/>
    <property type="project" value="TreeGrafter"/>
</dbReference>
<dbReference type="EMBL" id="JABAGI010000011">
    <property type="protein sequence ID" value="NME62545.1"/>
    <property type="molecule type" value="Genomic_DNA"/>
</dbReference>
<evidence type="ECO:0000313" key="2">
    <source>
        <dbReference type="EMBL" id="NME62545.1"/>
    </source>
</evidence>
<dbReference type="AlphaFoldDB" id="A0A7X9NRL6"/>
<protein>
    <submittedName>
        <fullName evidence="2">5'-methylthioadenosine/S-adenosylhomocysteine nucleosidase</fullName>
    </submittedName>
</protein>
<accession>A0A7X9NRL6</accession>
<dbReference type="GO" id="GO:0009116">
    <property type="term" value="P:nucleoside metabolic process"/>
    <property type="evidence" value="ECO:0007669"/>
    <property type="project" value="InterPro"/>
</dbReference>
<name>A0A7X9NRL6_9BIFI</name>
<dbReference type="PANTHER" id="PTHR46832">
    <property type="entry name" value="5'-METHYLTHIOADENOSINE/S-ADENOSYLHOMOCYSTEINE NUCLEOSIDASE"/>
    <property type="match status" value="1"/>
</dbReference>